<protein>
    <submittedName>
        <fullName evidence="1">Uncharacterized protein</fullName>
    </submittedName>
</protein>
<evidence type="ECO:0000313" key="2">
    <source>
        <dbReference type="Proteomes" id="UP000191056"/>
    </source>
</evidence>
<gene>
    <name evidence="1" type="ORF">CLCHR_16470</name>
</gene>
<organism evidence="1 2">
    <name type="scientific">Clostridium chromiireducens</name>
    <dbReference type="NCBI Taxonomy" id="225345"/>
    <lineage>
        <taxon>Bacteria</taxon>
        <taxon>Bacillati</taxon>
        <taxon>Bacillota</taxon>
        <taxon>Clostridia</taxon>
        <taxon>Eubacteriales</taxon>
        <taxon>Clostridiaceae</taxon>
        <taxon>Clostridium</taxon>
    </lineage>
</organism>
<evidence type="ECO:0000313" key="1">
    <source>
        <dbReference type="EMBL" id="OPJ63307.1"/>
    </source>
</evidence>
<name>A0A1V4IV61_9CLOT</name>
<keyword evidence="2" id="KW-1185">Reference proteome</keyword>
<reference evidence="1 2" key="1">
    <citation type="submission" date="2017-03" db="EMBL/GenBank/DDBJ databases">
        <title>Genome sequence of Clostridium chromiireducens DSM 23318.</title>
        <authorList>
            <person name="Poehlein A."/>
            <person name="Daniel R."/>
        </authorList>
    </citation>
    <scope>NUCLEOTIDE SEQUENCE [LARGE SCALE GENOMIC DNA]</scope>
    <source>
        <strain evidence="1 2">DSM 23318</strain>
    </source>
</reference>
<sequence>MASILNDEEVLCSINSYRNIKIATKMGNILTNVITGGIAGGVVNDFKLSLTPDNLYIQAIEYAAWGGLPEVLYTNKIPREDIKNFKVKNEENKEFITIIIVNDEELNFIRDNEQKNDLALIMAAIISDGKR</sequence>
<dbReference type="AlphaFoldDB" id="A0A1V4IV61"/>
<comment type="caution">
    <text evidence="1">The sequence shown here is derived from an EMBL/GenBank/DDBJ whole genome shotgun (WGS) entry which is preliminary data.</text>
</comment>
<dbReference type="OrthoDB" id="1912553at2"/>
<dbReference type="Proteomes" id="UP000191056">
    <property type="component" value="Unassembled WGS sequence"/>
</dbReference>
<dbReference type="RefSeq" id="WP_079439213.1">
    <property type="nucleotide sequence ID" value="NZ_MZGT01000018.1"/>
</dbReference>
<accession>A0A1V4IV61</accession>
<dbReference type="EMBL" id="MZGT01000018">
    <property type="protein sequence ID" value="OPJ63307.1"/>
    <property type="molecule type" value="Genomic_DNA"/>
</dbReference>
<proteinExistence type="predicted"/>